<gene>
    <name evidence="1" type="ORF">GJ700_00790</name>
</gene>
<reference evidence="1 2" key="1">
    <citation type="submission" date="2019-11" db="EMBL/GenBank/DDBJ databases">
        <title>Novel species isolated from a subtropical stream in China.</title>
        <authorList>
            <person name="Lu H."/>
        </authorList>
    </citation>
    <scope>NUCLEOTIDE SEQUENCE [LARGE SCALE GENOMIC DNA]</scope>
    <source>
        <strain evidence="1 2">FT92W</strain>
    </source>
</reference>
<dbReference type="Proteomes" id="UP000446768">
    <property type="component" value="Unassembled WGS sequence"/>
</dbReference>
<evidence type="ECO:0000313" key="2">
    <source>
        <dbReference type="Proteomes" id="UP000446768"/>
    </source>
</evidence>
<dbReference type="AlphaFoldDB" id="A0A7X2IHS4"/>
<keyword evidence="2" id="KW-1185">Reference proteome</keyword>
<evidence type="ECO:0000313" key="1">
    <source>
        <dbReference type="EMBL" id="MRV70257.1"/>
    </source>
</evidence>
<organism evidence="1 2">
    <name type="scientific">Pseudoduganella rivuli</name>
    <dbReference type="NCBI Taxonomy" id="2666085"/>
    <lineage>
        <taxon>Bacteria</taxon>
        <taxon>Pseudomonadati</taxon>
        <taxon>Pseudomonadota</taxon>
        <taxon>Betaproteobacteria</taxon>
        <taxon>Burkholderiales</taxon>
        <taxon>Oxalobacteraceae</taxon>
        <taxon>Telluria group</taxon>
        <taxon>Pseudoduganella</taxon>
    </lineage>
</organism>
<dbReference type="EMBL" id="WKJJ01000001">
    <property type="protein sequence ID" value="MRV70257.1"/>
    <property type="molecule type" value="Genomic_DNA"/>
</dbReference>
<proteinExistence type="predicted"/>
<comment type="caution">
    <text evidence="1">The sequence shown here is derived from an EMBL/GenBank/DDBJ whole genome shotgun (WGS) entry which is preliminary data.</text>
</comment>
<protein>
    <submittedName>
        <fullName evidence="1">Uncharacterized protein</fullName>
    </submittedName>
</protein>
<accession>A0A7X2IHS4</accession>
<name>A0A7X2IHS4_9BURK</name>
<dbReference type="RefSeq" id="WP_154370752.1">
    <property type="nucleotide sequence ID" value="NZ_WKJJ01000001.1"/>
</dbReference>
<sequence>MKLTEDMRLDAQSIGILKDRETGTIVDYFFIAILWCRDPRYESRHMRAGECRGLFRFDKITLDAELLLAMPGDDSDHRFEKAAWKVLKEYRVSGEWPSGTQYASG</sequence>